<dbReference type="PRINTS" id="PR00953">
    <property type="entry name" value="TYPE3IMRPROT"/>
</dbReference>
<dbReference type="InterPro" id="IPR002010">
    <property type="entry name" value="T3SS_IM_R"/>
</dbReference>
<dbReference type="GO" id="GO:0044780">
    <property type="term" value="P:bacterial-type flagellum assembly"/>
    <property type="evidence" value="ECO:0007669"/>
    <property type="project" value="UniProtKB-UniRule"/>
</dbReference>
<evidence type="ECO:0000256" key="3">
    <source>
        <dbReference type="ARBA" id="ARBA00021717"/>
    </source>
</evidence>
<reference evidence="11 12" key="1">
    <citation type="journal article" date="2017" name="Elife">
        <title>Extensive horizontal gene transfer in cheese-associated bacteria.</title>
        <authorList>
            <person name="Bonham K.S."/>
            <person name="Wolfe B.E."/>
            <person name="Dutton R.J."/>
        </authorList>
    </citation>
    <scope>NUCLEOTIDE SEQUENCE [LARGE SCALE GENOMIC DNA]</scope>
    <source>
        <strain evidence="11 12">JB196</strain>
    </source>
</reference>
<evidence type="ECO:0000256" key="10">
    <source>
        <dbReference type="RuleBase" id="RU362071"/>
    </source>
</evidence>
<gene>
    <name evidence="11" type="primary">fliR</name>
    <name evidence="11" type="ORF">CIK83_15020</name>
</gene>
<name>A0A368LJB3_9VIBR</name>
<keyword evidence="5 10" id="KW-0812">Transmembrane</keyword>
<evidence type="ECO:0000313" key="11">
    <source>
        <dbReference type="EMBL" id="RCS70725.1"/>
    </source>
</evidence>
<keyword evidence="4 10" id="KW-1003">Cell membrane</keyword>
<dbReference type="InterPro" id="IPR006303">
    <property type="entry name" value="FliR"/>
</dbReference>
<proteinExistence type="inferred from homology"/>
<sequence>MALSFSEITQFLGHVWWPFMRFTGFFMVAPIFSDKAIPMQFRVMLAFILGLICSSLSGHVPAFNPFSFTTILLSGYQILFGWVLGYCVTIFMAIFTMAGQALSMQMGLGMAIMNDPSNGVNEAIVAKIFSITSIFLFLSFDAHLVVITVMADSFTFWPLSSPIPVSGLEHVLKMITWLFSSSLIISIPAMVVMLISNTVFGFMTKAAPQLNIFALGFPLTMLLGLIALSISIKGVGETYFDLTMQLKDHLYYIMGLKV</sequence>
<dbReference type="RefSeq" id="WP_086959981.1">
    <property type="nucleotide sequence ID" value="NZ_FUKS01000023.1"/>
</dbReference>
<feature type="transmembrane region" description="Helical" evidence="10">
    <location>
        <begin position="15"/>
        <end position="32"/>
    </location>
</feature>
<comment type="subcellular location">
    <subcellularLocation>
        <location evidence="10">Cell membrane</location>
        <topology evidence="10">Multi-pass membrane protein</topology>
    </subcellularLocation>
    <subcellularLocation>
        <location evidence="10">Bacterial flagellum basal body</location>
    </subcellularLocation>
</comment>
<evidence type="ECO:0000256" key="2">
    <source>
        <dbReference type="ARBA" id="ARBA00009772"/>
    </source>
</evidence>
<dbReference type="PANTHER" id="PTHR30065">
    <property type="entry name" value="FLAGELLAR BIOSYNTHETIC PROTEIN FLIR"/>
    <property type="match status" value="1"/>
</dbReference>
<dbReference type="Proteomes" id="UP000252479">
    <property type="component" value="Unassembled WGS sequence"/>
</dbReference>
<dbReference type="GO" id="GO:0005886">
    <property type="term" value="C:plasma membrane"/>
    <property type="evidence" value="ECO:0007669"/>
    <property type="project" value="UniProtKB-SubCell"/>
</dbReference>
<evidence type="ECO:0000313" key="12">
    <source>
        <dbReference type="Proteomes" id="UP000252479"/>
    </source>
</evidence>
<keyword evidence="11" id="KW-0282">Flagellum</keyword>
<keyword evidence="7 10" id="KW-0472">Membrane</keyword>
<feature type="transmembrane region" description="Helical" evidence="10">
    <location>
        <begin position="134"/>
        <end position="157"/>
    </location>
</feature>
<feature type="transmembrane region" description="Helical" evidence="10">
    <location>
        <begin position="75"/>
        <end position="98"/>
    </location>
</feature>
<comment type="function">
    <text evidence="1 10">Role in flagellar biosynthesis.</text>
</comment>
<dbReference type="EMBL" id="QPGL01000002">
    <property type="protein sequence ID" value="RCS70725.1"/>
    <property type="molecule type" value="Genomic_DNA"/>
</dbReference>
<evidence type="ECO:0000256" key="6">
    <source>
        <dbReference type="ARBA" id="ARBA00022989"/>
    </source>
</evidence>
<keyword evidence="8 10" id="KW-0975">Bacterial flagellum</keyword>
<keyword evidence="11" id="KW-0969">Cilium</keyword>
<feature type="transmembrane region" description="Helical" evidence="10">
    <location>
        <begin position="44"/>
        <end position="63"/>
    </location>
</feature>
<evidence type="ECO:0000256" key="8">
    <source>
        <dbReference type="ARBA" id="ARBA00023143"/>
    </source>
</evidence>
<feature type="transmembrane region" description="Helical" evidence="10">
    <location>
        <begin position="177"/>
        <end position="200"/>
    </location>
</feature>
<dbReference type="AlphaFoldDB" id="A0A368LJB3"/>
<evidence type="ECO:0000256" key="5">
    <source>
        <dbReference type="ARBA" id="ARBA00022692"/>
    </source>
</evidence>
<dbReference type="GO" id="GO:0006605">
    <property type="term" value="P:protein targeting"/>
    <property type="evidence" value="ECO:0007669"/>
    <property type="project" value="UniProtKB-UniRule"/>
</dbReference>
<protein>
    <recommendedName>
        <fullName evidence="3 9">Flagellar biosynthetic protein FliR</fullName>
    </recommendedName>
</protein>
<evidence type="ECO:0000256" key="7">
    <source>
        <dbReference type="ARBA" id="ARBA00023136"/>
    </source>
</evidence>
<keyword evidence="11" id="KW-0966">Cell projection</keyword>
<evidence type="ECO:0000256" key="9">
    <source>
        <dbReference type="NCBIfam" id="TIGR01400"/>
    </source>
</evidence>
<feature type="transmembrane region" description="Helical" evidence="10">
    <location>
        <begin position="212"/>
        <end position="232"/>
    </location>
</feature>
<keyword evidence="12" id="KW-1185">Reference proteome</keyword>
<organism evidence="11 12">
    <name type="scientific">Vibrio casei</name>
    <dbReference type="NCBI Taxonomy" id="673372"/>
    <lineage>
        <taxon>Bacteria</taxon>
        <taxon>Pseudomonadati</taxon>
        <taxon>Pseudomonadota</taxon>
        <taxon>Gammaproteobacteria</taxon>
        <taxon>Vibrionales</taxon>
        <taxon>Vibrionaceae</taxon>
        <taxon>Vibrio</taxon>
    </lineage>
</organism>
<evidence type="ECO:0000256" key="4">
    <source>
        <dbReference type="ARBA" id="ARBA00022475"/>
    </source>
</evidence>
<dbReference type="NCBIfam" id="TIGR01400">
    <property type="entry name" value="fliR"/>
    <property type="match status" value="1"/>
</dbReference>
<keyword evidence="6 10" id="KW-1133">Transmembrane helix</keyword>
<comment type="similarity">
    <text evidence="2 10">Belongs to the FliR/MopE/SpaR family.</text>
</comment>
<dbReference type="GeneID" id="303190235"/>
<dbReference type="GO" id="GO:0009425">
    <property type="term" value="C:bacterial-type flagellum basal body"/>
    <property type="evidence" value="ECO:0007669"/>
    <property type="project" value="UniProtKB-SubCell"/>
</dbReference>
<evidence type="ECO:0000256" key="1">
    <source>
        <dbReference type="ARBA" id="ARBA00002578"/>
    </source>
</evidence>
<dbReference type="Pfam" id="PF01311">
    <property type="entry name" value="Bac_export_1"/>
    <property type="match status" value="1"/>
</dbReference>
<accession>A0A368LJB3</accession>
<dbReference type="PANTHER" id="PTHR30065:SF8">
    <property type="entry name" value="FLAGELLAR BIOSYNTHETIC PROTEIN FLIR"/>
    <property type="match status" value="1"/>
</dbReference>
<comment type="caution">
    <text evidence="11">The sequence shown here is derived from an EMBL/GenBank/DDBJ whole genome shotgun (WGS) entry which is preliminary data.</text>
</comment>